<dbReference type="SUPFAM" id="SSF46785">
    <property type="entry name" value="Winged helix' DNA-binding domain"/>
    <property type="match status" value="1"/>
</dbReference>
<organism evidence="6 7">
    <name type="scientific">Aromatoleum evansii</name>
    <name type="common">Azoarcus evansii</name>
    <dbReference type="NCBI Taxonomy" id="59406"/>
    <lineage>
        <taxon>Bacteria</taxon>
        <taxon>Pseudomonadati</taxon>
        <taxon>Pseudomonadota</taxon>
        <taxon>Betaproteobacteria</taxon>
        <taxon>Rhodocyclales</taxon>
        <taxon>Rhodocyclaceae</taxon>
        <taxon>Aromatoleum</taxon>
    </lineage>
</organism>
<proteinExistence type="inferred from homology"/>
<dbReference type="InterPro" id="IPR036388">
    <property type="entry name" value="WH-like_DNA-bd_sf"/>
</dbReference>
<dbReference type="Proteomes" id="UP001626593">
    <property type="component" value="Chromosome"/>
</dbReference>
<dbReference type="InterPro" id="IPR036390">
    <property type="entry name" value="WH_DNA-bd_sf"/>
</dbReference>
<keyword evidence="4" id="KW-0804">Transcription</keyword>
<dbReference type="InterPro" id="IPR058163">
    <property type="entry name" value="LysR-type_TF_proteobact-type"/>
</dbReference>
<comment type="similarity">
    <text evidence="1">Belongs to the LysR transcriptional regulatory family.</text>
</comment>
<evidence type="ECO:0000256" key="3">
    <source>
        <dbReference type="ARBA" id="ARBA00023125"/>
    </source>
</evidence>
<evidence type="ECO:0000313" key="7">
    <source>
        <dbReference type="Proteomes" id="UP001626593"/>
    </source>
</evidence>
<gene>
    <name evidence="6" type="ORF">U5817_13090</name>
</gene>
<dbReference type="PANTHER" id="PTHR30537:SF26">
    <property type="entry name" value="GLYCINE CLEAVAGE SYSTEM TRANSCRIPTIONAL ACTIVATOR"/>
    <property type="match status" value="1"/>
</dbReference>
<evidence type="ECO:0000256" key="1">
    <source>
        <dbReference type="ARBA" id="ARBA00009437"/>
    </source>
</evidence>
<dbReference type="SUPFAM" id="SSF53850">
    <property type="entry name" value="Periplasmic binding protein-like II"/>
    <property type="match status" value="1"/>
</dbReference>
<dbReference type="RefSeq" id="WP_407277596.1">
    <property type="nucleotide sequence ID" value="NZ_CP141259.1"/>
</dbReference>
<protein>
    <submittedName>
        <fullName evidence="6">LysR substrate-binding domain-containing protein</fullName>
    </submittedName>
</protein>
<dbReference type="Pfam" id="PF00126">
    <property type="entry name" value="HTH_1"/>
    <property type="match status" value="1"/>
</dbReference>
<dbReference type="InterPro" id="IPR000847">
    <property type="entry name" value="LysR_HTH_N"/>
</dbReference>
<accession>A0ABZ1AE55</accession>
<evidence type="ECO:0000256" key="2">
    <source>
        <dbReference type="ARBA" id="ARBA00023015"/>
    </source>
</evidence>
<dbReference type="Gene3D" id="1.10.10.10">
    <property type="entry name" value="Winged helix-like DNA-binding domain superfamily/Winged helix DNA-binding domain"/>
    <property type="match status" value="1"/>
</dbReference>
<dbReference type="EMBL" id="CP141259">
    <property type="protein sequence ID" value="WRL44147.1"/>
    <property type="molecule type" value="Genomic_DNA"/>
</dbReference>
<reference evidence="6 7" key="1">
    <citation type="submission" date="2023-12" db="EMBL/GenBank/DDBJ databases">
        <title>A. evansii MAY27, complete genome.</title>
        <authorList>
            <person name="Wang Y."/>
        </authorList>
    </citation>
    <scope>NUCLEOTIDE SEQUENCE [LARGE SCALE GENOMIC DNA]</scope>
    <source>
        <strain evidence="6 7">MAY27</strain>
    </source>
</reference>
<evidence type="ECO:0000256" key="4">
    <source>
        <dbReference type="ARBA" id="ARBA00023163"/>
    </source>
</evidence>
<dbReference type="PROSITE" id="PS50931">
    <property type="entry name" value="HTH_LYSR"/>
    <property type="match status" value="1"/>
</dbReference>
<dbReference type="PRINTS" id="PR00039">
    <property type="entry name" value="HTHLYSR"/>
</dbReference>
<dbReference type="InterPro" id="IPR005119">
    <property type="entry name" value="LysR_subst-bd"/>
</dbReference>
<keyword evidence="7" id="KW-1185">Reference proteome</keyword>
<evidence type="ECO:0000313" key="6">
    <source>
        <dbReference type="EMBL" id="WRL44147.1"/>
    </source>
</evidence>
<evidence type="ECO:0000259" key="5">
    <source>
        <dbReference type="PROSITE" id="PS50931"/>
    </source>
</evidence>
<dbReference type="Gene3D" id="3.40.190.10">
    <property type="entry name" value="Periplasmic binding protein-like II"/>
    <property type="match status" value="2"/>
</dbReference>
<keyword evidence="3" id="KW-0238">DNA-binding</keyword>
<dbReference type="PANTHER" id="PTHR30537">
    <property type="entry name" value="HTH-TYPE TRANSCRIPTIONAL REGULATOR"/>
    <property type="match status" value="1"/>
</dbReference>
<sequence length="340" mass="37900">MDTPPQTAPIVLGIGRWLNRPMVYKRRYLPSLGAFATFEVAAKHLSFTLAGNELNVTQAAISQQIRGLEKALGTVLFVRKHNSLELTTAGQTILAAVSSGLDRLCEAIESLHHPEETPVITCSGTNAAVTYWFKPYMDRFRCMHPEVQFVLLASDEDDTLRNFDEVDISLICGNERCDVGETLHYLFPEIVEPVCSPEYLRRCGPFPDPASLAGAELLTLHPKHWSSEAIGWFPITWNDWFSAHGIEAPSRHPPIVSNNYPILVDAALAGHGFVLGWHHFVRPLVAQGRLCALFDAPLRVDRGSYLKVNKSSRDKPAVQEFIEFILSDLAQVEQGHLPRP</sequence>
<keyword evidence="2" id="KW-0805">Transcription regulation</keyword>
<name>A0ABZ1AE55_AROEV</name>
<feature type="domain" description="HTH lysR-type" evidence="5">
    <location>
        <begin position="30"/>
        <end position="87"/>
    </location>
</feature>
<dbReference type="Pfam" id="PF03466">
    <property type="entry name" value="LysR_substrate"/>
    <property type="match status" value="1"/>
</dbReference>